<name>A0A3L8DUQ4_OOCBI</name>
<keyword evidence="1" id="KW-0732">Signal</keyword>
<feature type="signal peptide" evidence="1">
    <location>
        <begin position="1"/>
        <end position="26"/>
    </location>
</feature>
<dbReference type="AlphaFoldDB" id="A0A3L8DUQ4"/>
<dbReference type="OrthoDB" id="6623312at2759"/>
<reference evidence="2" key="2">
    <citation type="submission" date="2018-07" db="EMBL/GenBank/DDBJ databases">
        <authorList>
            <person name="Mckenzie S.K."/>
            <person name="Kronauer D.J.C."/>
        </authorList>
    </citation>
    <scope>NUCLEOTIDE SEQUENCE</scope>
    <source>
        <strain evidence="2">Clonal line C1</strain>
    </source>
</reference>
<accession>A0A3L8DUQ4</accession>
<evidence type="ECO:0000313" key="2">
    <source>
        <dbReference type="EMBL" id="RLU24167.1"/>
    </source>
</evidence>
<feature type="chain" id="PRO_5018069123" evidence="1">
    <location>
        <begin position="27"/>
        <end position="351"/>
    </location>
</feature>
<evidence type="ECO:0000256" key="1">
    <source>
        <dbReference type="SAM" id="SignalP"/>
    </source>
</evidence>
<dbReference type="Proteomes" id="UP000279307">
    <property type="component" value="Chromosome 4"/>
</dbReference>
<sequence>MCRLSINSFIASWLLFCLINPLCSEAEKSYRFPYEANDPAYHQFQPLQSEAASIEERHRANNPELLEKSHYNLYHHNYQPNAVHSRISSKNIYPAVHVKSNVAKAIPEYQVEKEYKSRYGLLGSQYVKNQRILKKESDIRFPQQDEEVQRRDEEITKKMNALDKYLSEDNDDNNVESKNTIEERSIVETNIPEETKRVVRQVRRQRPGFFWTLARLAFETFNDTRSAIQQISNIINENFEPDTSTRQPVTSNSFMVTSATVASSNDQSNMSSNMAGVNVTTMTTTSTTQAPFKLTRNSLQNLIRRNLRGLVRLFNIEWQDALNQSEANVREFQKNLGNQVGSFLQDNPDAF</sequence>
<dbReference type="EMBL" id="QOIP01000004">
    <property type="protein sequence ID" value="RLU24167.1"/>
    <property type="molecule type" value="Genomic_DNA"/>
</dbReference>
<comment type="caution">
    <text evidence="2">The sequence shown here is derived from an EMBL/GenBank/DDBJ whole genome shotgun (WGS) entry which is preliminary data.</text>
</comment>
<gene>
    <name evidence="2" type="ORF">DMN91_004377</name>
</gene>
<proteinExistence type="predicted"/>
<organism evidence="2">
    <name type="scientific">Ooceraea biroi</name>
    <name type="common">Clonal raider ant</name>
    <name type="synonym">Cerapachys biroi</name>
    <dbReference type="NCBI Taxonomy" id="2015173"/>
    <lineage>
        <taxon>Eukaryota</taxon>
        <taxon>Metazoa</taxon>
        <taxon>Ecdysozoa</taxon>
        <taxon>Arthropoda</taxon>
        <taxon>Hexapoda</taxon>
        <taxon>Insecta</taxon>
        <taxon>Pterygota</taxon>
        <taxon>Neoptera</taxon>
        <taxon>Endopterygota</taxon>
        <taxon>Hymenoptera</taxon>
        <taxon>Apocrita</taxon>
        <taxon>Aculeata</taxon>
        <taxon>Formicoidea</taxon>
        <taxon>Formicidae</taxon>
        <taxon>Dorylinae</taxon>
        <taxon>Ooceraea</taxon>
    </lineage>
</organism>
<reference evidence="2" key="1">
    <citation type="journal article" date="2018" name="Genome Res.">
        <title>The genomic architecture and molecular evolution of ant odorant receptors.</title>
        <authorList>
            <person name="McKenzie S.K."/>
            <person name="Kronauer D.J.C."/>
        </authorList>
    </citation>
    <scope>NUCLEOTIDE SEQUENCE [LARGE SCALE GENOMIC DNA]</scope>
    <source>
        <strain evidence="2">Clonal line C1</strain>
    </source>
</reference>
<protein>
    <submittedName>
        <fullName evidence="2">Uncharacterized protein</fullName>
    </submittedName>
</protein>